<comment type="caution">
    <text evidence="4">The sequence shown here is derived from an EMBL/GenBank/DDBJ whole genome shotgun (WGS) entry which is preliminary data.</text>
</comment>
<dbReference type="PANTHER" id="PTHR24189">
    <property type="entry name" value="MYOTROPHIN"/>
    <property type="match status" value="1"/>
</dbReference>
<evidence type="ECO:0008006" key="6">
    <source>
        <dbReference type="Google" id="ProtNLM"/>
    </source>
</evidence>
<evidence type="ECO:0000256" key="3">
    <source>
        <dbReference type="SAM" id="MobiDB-lite"/>
    </source>
</evidence>
<protein>
    <recommendedName>
        <fullName evidence="6">Ankyrin repeat domain-containing protein</fullName>
    </recommendedName>
</protein>
<keyword evidence="1" id="KW-0677">Repeat</keyword>
<gene>
    <name evidence="4" type="ORF">HFP15_21415</name>
</gene>
<dbReference type="Proteomes" id="UP000715441">
    <property type="component" value="Unassembled WGS sequence"/>
</dbReference>
<feature type="compositionally biased region" description="Pro residues" evidence="3">
    <location>
        <begin position="315"/>
        <end position="324"/>
    </location>
</feature>
<evidence type="ECO:0000256" key="1">
    <source>
        <dbReference type="ARBA" id="ARBA00022737"/>
    </source>
</evidence>
<keyword evidence="5" id="KW-1185">Reference proteome</keyword>
<reference evidence="4 5" key="1">
    <citation type="submission" date="2020-04" db="EMBL/GenBank/DDBJ databases">
        <title>Novel species.</title>
        <authorList>
            <person name="Teo W.F.A."/>
            <person name="Lipun K."/>
            <person name="Srisuk N."/>
            <person name="Duangmal K."/>
        </authorList>
    </citation>
    <scope>NUCLEOTIDE SEQUENCE [LARGE SCALE GENOMIC DNA]</scope>
    <source>
        <strain evidence="4 5">K13G38</strain>
    </source>
</reference>
<dbReference type="InterPro" id="IPR050745">
    <property type="entry name" value="Multifunctional_regulatory"/>
</dbReference>
<dbReference type="SUPFAM" id="SSF48403">
    <property type="entry name" value="Ankyrin repeat"/>
    <property type="match status" value="1"/>
</dbReference>
<sequence length="324" mass="34469">MAEDVLRFAGVPADRLDGDAAKLAIARDHWYADWADALAHGNEPVDTRFEAAADAVHAGDLGTLRRLLDAHPALITAPSPFPHRQTLLHYVAANGVEVERQQRSPANAVEVLRLLLARGADPDATCASYGGGMTTLCLLVSSAGPAAAGVDAALVEELCRGGAGPDGIDEDGRPLWTAITSGHTAAAEALARSGARVDNLCFAAALGELDQVRRYIEDGITPPERMGARGPRLAPQRAVEYALIWAAAHDRRAVARFLLGKNPDLRFTEPLFGATALGAARYHGNREMAALLEAHTGRLRFTHPARNTVPRPRAPRPPPADPSR</sequence>
<accession>A0ABX1J6N3</accession>
<dbReference type="EMBL" id="JAAXLS010000015">
    <property type="protein sequence ID" value="NKQ55446.1"/>
    <property type="molecule type" value="Genomic_DNA"/>
</dbReference>
<dbReference type="Pfam" id="PF00023">
    <property type="entry name" value="Ank"/>
    <property type="match status" value="1"/>
</dbReference>
<feature type="region of interest" description="Disordered" evidence="3">
    <location>
        <begin position="301"/>
        <end position="324"/>
    </location>
</feature>
<evidence type="ECO:0000313" key="5">
    <source>
        <dbReference type="Proteomes" id="UP000715441"/>
    </source>
</evidence>
<keyword evidence="2" id="KW-0040">ANK repeat</keyword>
<dbReference type="RefSeq" id="WP_168518416.1">
    <property type="nucleotide sequence ID" value="NZ_JAAXLS010000015.1"/>
</dbReference>
<dbReference type="InterPro" id="IPR036770">
    <property type="entry name" value="Ankyrin_rpt-contain_sf"/>
</dbReference>
<name>A0ABX1J6N3_9PSEU</name>
<organism evidence="4 5">
    <name type="scientific">Amycolatopsis acididurans</name>
    <dbReference type="NCBI Taxonomy" id="2724524"/>
    <lineage>
        <taxon>Bacteria</taxon>
        <taxon>Bacillati</taxon>
        <taxon>Actinomycetota</taxon>
        <taxon>Actinomycetes</taxon>
        <taxon>Pseudonocardiales</taxon>
        <taxon>Pseudonocardiaceae</taxon>
        <taxon>Amycolatopsis</taxon>
    </lineage>
</organism>
<dbReference type="InterPro" id="IPR002110">
    <property type="entry name" value="Ankyrin_rpt"/>
</dbReference>
<dbReference type="PANTHER" id="PTHR24189:SF50">
    <property type="entry name" value="ANKYRIN REPEAT AND SOCS BOX PROTEIN 2"/>
    <property type="match status" value="1"/>
</dbReference>
<dbReference type="Gene3D" id="1.25.40.20">
    <property type="entry name" value="Ankyrin repeat-containing domain"/>
    <property type="match status" value="2"/>
</dbReference>
<evidence type="ECO:0000313" key="4">
    <source>
        <dbReference type="EMBL" id="NKQ55446.1"/>
    </source>
</evidence>
<proteinExistence type="predicted"/>
<evidence type="ECO:0000256" key="2">
    <source>
        <dbReference type="ARBA" id="ARBA00023043"/>
    </source>
</evidence>
<dbReference type="SMART" id="SM00248">
    <property type="entry name" value="ANK"/>
    <property type="match status" value="5"/>
</dbReference>